<protein>
    <recommendedName>
        <fullName evidence="4">Oxidoreductase molybdopterin binding domain protein</fullName>
    </recommendedName>
</protein>
<name>A0A3P4AX54_9BURK</name>
<reference evidence="2 3" key="1">
    <citation type="submission" date="2018-10" db="EMBL/GenBank/DDBJ databases">
        <authorList>
            <person name="Criscuolo A."/>
        </authorList>
    </citation>
    <scope>NUCLEOTIDE SEQUENCE [LARGE SCALE GENOMIC DNA]</scope>
    <source>
        <strain evidence="2">DnA1</strain>
    </source>
</reference>
<proteinExistence type="predicted"/>
<dbReference type="OrthoDB" id="5366082at2"/>
<dbReference type="SUPFAM" id="SSF56524">
    <property type="entry name" value="Oxidoreductase molybdopterin-binding domain"/>
    <property type="match status" value="1"/>
</dbReference>
<feature type="region of interest" description="Disordered" evidence="1">
    <location>
        <begin position="1"/>
        <end position="30"/>
    </location>
</feature>
<evidence type="ECO:0000313" key="2">
    <source>
        <dbReference type="EMBL" id="VCU68101.1"/>
    </source>
</evidence>
<evidence type="ECO:0008006" key="4">
    <source>
        <dbReference type="Google" id="ProtNLM"/>
    </source>
</evidence>
<dbReference type="Gene3D" id="3.90.420.10">
    <property type="entry name" value="Oxidoreductase, molybdopterin-binding domain"/>
    <property type="match status" value="1"/>
</dbReference>
<evidence type="ECO:0000313" key="3">
    <source>
        <dbReference type="Proteomes" id="UP000277294"/>
    </source>
</evidence>
<evidence type="ECO:0000256" key="1">
    <source>
        <dbReference type="SAM" id="MobiDB-lite"/>
    </source>
</evidence>
<dbReference type="InterPro" id="IPR036374">
    <property type="entry name" value="OxRdtase_Mopterin-bd_sf"/>
</dbReference>
<gene>
    <name evidence="2" type="ORF">PIGHUM_00149</name>
</gene>
<dbReference type="Proteomes" id="UP000277294">
    <property type="component" value="Unassembled WGS sequence"/>
</dbReference>
<accession>A0A3P4AX54</accession>
<dbReference type="EMBL" id="UWPJ01000005">
    <property type="protein sequence ID" value="VCU68101.1"/>
    <property type="molecule type" value="Genomic_DNA"/>
</dbReference>
<dbReference type="AlphaFoldDB" id="A0A3P4AX54"/>
<keyword evidence="3" id="KW-1185">Reference proteome</keyword>
<organism evidence="2 3">
    <name type="scientific">Pigmentiphaga humi</name>
    <dbReference type="NCBI Taxonomy" id="2478468"/>
    <lineage>
        <taxon>Bacteria</taxon>
        <taxon>Pseudomonadati</taxon>
        <taxon>Pseudomonadota</taxon>
        <taxon>Betaproteobacteria</taxon>
        <taxon>Burkholderiales</taxon>
        <taxon>Alcaligenaceae</taxon>
        <taxon>Pigmentiphaga</taxon>
    </lineage>
</organism>
<dbReference type="RefSeq" id="WP_124077339.1">
    <property type="nucleotide sequence ID" value="NZ_UWPJ01000005.1"/>
</dbReference>
<sequence length="184" mass="19307">MSDWLVSRDSPSWGGRATESAPSADGGAGERGLRGGHFSDSLVVEGPGSTLRLDAAELVRLADFQTGPVQVCCFSGRPIREIGRLRGVPLAKLLDLAGMAALPRSRSKQLVVAAEARDGYVCLFSWHELYNTALGAGAVVAVEQDGVLLPAAAGGLQLLSLGDRTLGPRQASALWRVAVRSWGE</sequence>